<accession>A0ACC0LDC1</accession>
<protein>
    <submittedName>
        <fullName evidence="1">Uncharacterized protein</fullName>
    </submittedName>
</protein>
<dbReference type="EMBL" id="CM046399">
    <property type="protein sequence ID" value="KAI8526531.1"/>
    <property type="molecule type" value="Genomic_DNA"/>
</dbReference>
<evidence type="ECO:0000313" key="1">
    <source>
        <dbReference type="EMBL" id="KAI8526531.1"/>
    </source>
</evidence>
<sequence length="434" mass="48216">MELFVCLVFLAFNFPSLGKFPNKSRFRARVKANVNSMTSEQSIRAYEEERERANSHSHSHSHSHLGIITMVSGAYSHSSPTLSLPPLSPPKIHGCLSSPTILTPVSTLKSSGFPPRLSINGNLNSHRNRFRANSVDPDGDVQITTQFTQGNDGISKDTRGSNPSTSFLSVLCPLLKLFSGGDPAQERNYFLEVATSSLSTLARLPWGSRSLTDNLHSQEMSAVDPPNNLQLFEFGFSTEACPFCRRVREAITELDLSVEIYPCPKGSIRHREMVRSVGGKEQFPFLMDPNTGMSMYESGEIVKYLFQQYGNGRSPSTGLLESTLITGWMPTILRAGRGMSLWEKARTEPPPKKLELFSYENNPYARIVREALCELELPYVLQSVGEGSRRTNLLFEASGSKEVPYIVDPNTGTLIGDYKKILSYLFQTYAMASS</sequence>
<organism evidence="1 2">
    <name type="scientific">Rhododendron molle</name>
    <name type="common">Chinese azalea</name>
    <name type="synonym">Azalea mollis</name>
    <dbReference type="NCBI Taxonomy" id="49168"/>
    <lineage>
        <taxon>Eukaryota</taxon>
        <taxon>Viridiplantae</taxon>
        <taxon>Streptophyta</taxon>
        <taxon>Embryophyta</taxon>
        <taxon>Tracheophyta</taxon>
        <taxon>Spermatophyta</taxon>
        <taxon>Magnoliopsida</taxon>
        <taxon>eudicotyledons</taxon>
        <taxon>Gunneridae</taxon>
        <taxon>Pentapetalae</taxon>
        <taxon>asterids</taxon>
        <taxon>Ericales</taxon>
        <taxon>Ericaceae</taxon>
        <taxon>Ericoideae</taxon>
        <taxon>Rhodoreae</taxon>
        <taxon>Rhododendron</taxon>
    </lineage>
</organism>
<evidence type="ECO:0000313" key="2">
    <source>
        <dbReference type="Proteomes" id="UP001062846"/>
    </source>
</evidence>
<name>A0ACC0LDC1_RHOML</name>
<keyword evidence="2" id="KW-1185">Reference proteome</keyword>
<comment type="caution">
    <text evidence="1">The sequence shown here is derived from an EMBL/GenBank/DDBJ whole genome shotgun (WGS) entry which is preliminary data.</text>
</comment>
<dbReference type="Proteomes" id="UP001062846">
    <property type="component" value="Chromosome 12"/>
</dbReference>
<gene>
    <name evidence="1" type="ORF">RHMOL_Rhmol12G0004100</name>
</gene>
<reference evidence="1" key="1">
    <citation type="submission" date="2022-02" db="EMBL/GenBank/DDBJ databases">
        <title>Plant Genome Project.</title>
        <authorList>
            <person name="Zhang R.-G."/>
        </authorList>
    </citation>
    <scope>NUCLEOTIDE SEQUENCE</scope>
    <source>
        <strain evidence="1">AT1</strain>
    </source>
</reference>
<proteinExistence type="predicted"/>